<gene>
    <name evidence="1" type="ORF">MKW98_005865</name>
</gene>
<comment type="caution">
    <text evidence="1">The sequence shown here is derived from an EMBL/GenBank/DDBJ whole genome shotgun (WGS) entry which is preliminary data.</text>
</comment>
<accession>A0AAD4TDY6</accession>
<feature type="non-terminal residue" evidence="1">
    <location>
        <position position="58"/>
    </location>
</feature>
<evidence type="ECO:0000313" key="2">
    <source>
        <dbReference type="Proteomes" id="UP001202328"/>
    </source>
</evidence>
<proteinExistence type="predicted"/>
<dbReference type="EMBL" id="JAJJMB010002292">
    <property type="protein sequence ID" value="KAI3952170.1"/>
    <property type="molecule type" value="Genomic_DNA"/>
</dbReference>
<feature type="non-terminal residue" evidence="1">
    <location>
        <position position="1"/>
    </location>
</feature>
<dbReference type="AlphaFoldDB" id="A0AAD4TDY6"/>
<organism evidence="1 2">
    <name type="scientific">Papaver atlanticum</name>
    <dbReference type="NCBI Taxonomy" id="357466"/>
    <lineage>
        <taxon>Eukaryota</taxon>
        <taxon>Viridiplantae</taxon>
        <taxon>Streptophyta</taxon>
        <taxon>Embryophyta</taxon>
        <taxon>Tracheophyta</taxon>
        <taxon>Spermatophyta</taxon>
        <taxon>Magnoliopsida</taxon>
        <taxon>Ranunculales</taxon>
        <taxon>Papaveraceae</taxon>
        <taxon>Papaveroideae</taxon>
        <taxon>Papaver</taxon>
    </lineage>
</organism>
<name>A0AAD4TDY6_9MAGN</name>
<reference evidence="1" key="1">
    <citation type="submission" date="2022-04" db="EMBL/GenBank/DDBJ databases">
        <title>A functionally conserved STORR gene fusion in Papaver species that diverged 16.8 million years ago.</title>
        <authorList>
            <person name="Catania T."/>
        </authorList>
    </citation>
    <scope>NUCLEOTIDE SEQUENCE</scope>
    <source>
        <strain evidence="1">S-188037</strain>
    </source>
</reference>
<evidence type="ECO:0000313" key="1">
    <source>
        <dbReference type="EMBL" id="KAI3952170.1"/>
    </source>
</evidence>
<protein>
    <submittedName>
        <fullName evidence="1">Uncharacterized protein</fullName>
    </submittedName>
</protein>
<keyword evidence="2" id="KW-1185">Reference proteome</keyword>
<sequence length="58" mass="6586">DDRVSDKKEPIMVQEAFPYVIVVQGPPKVRKSLLIKLLLEHYTNEKHVCIQGPITIAS</sequence>
<dbReference type="Proteomes" id="UP001202328">
    <property type="component" value="Unassembled WGS sequence"/>
</dbReference>